<dbReference type="SUPFAM" id="SSF51445">
    <property type="entry name" value="(Trans)glycosidases"/>
    <property type="match status" value="1"/>
</dbReference>
<dbReference type="Proteomes" id="UP000000305">
    <property type="component" value="Unassembled WGS sequence"/>
</dbReference>
<dbReference type="PANTHER" id="PTHR37398">
    <property type="entry name" value="ENDO-BETA-1,4-MANNANASE"/>
    <property type="match status" value="1"/>
</dbReference>
<accession>E9HZQ6</accession>
<feature type="non-terminal residue" evidence="1">
    <location>
        <position position="1"/>
    </location>
</feature>
<protein>
    <recommendedName>
        <fullName evidence="3">Glycoside hydrolase family 5 domain-containing protein</fullName>
    </recommendedName>
</protein>
<dbReference type="Gene3D" id="3.20.20.80">
    <property type="entry name" value="Glycosidases"/>
    <property type="match status" value="1"/>
</dbReference>
<dbReference type="HOGENOM" id="CLU_1614957_0_0_1"/>
<dbReference type="InterPro" id="IPR017853">
    <property type="entry name" value="GH"/>
</dbReference>
<keyword evidence="2" id="KW-1185">Reference proteome</keyword>
<dbReference type="EMBL" id="GL733391">
    <property type="protein sequence ID" value="EFX62773.1"/>
    <property type="molecule type" value="Genomic_DNA"/>
</dbReference>
<sequence>NLKFVNWQTHAIKETNSASLVTLGSWSEHAQSDAYEQSRNYYTDACLLAAGGRSLGTLDFYQFHTYTYTGQWDPSEPFKVTATSYKLDKPLVIGEFATVCGGPESSPTLFQYSYDNGYQGVWSWSYNGGPTGSTCCDNQTTQDSGMLQLKGQNGAGGAVNFPIVP</sequence>
<dbReference type="KEGG" id="dpx:DAPPUDRAFT_119876"/>
<reference evidence="1 2" key="1">
    <citation type="journal article" date="2011" name="Science">
        <title>The ecoresponsive genome of Daphnia pulex.</title>
        <authorList>
            <person name="Colbourne J.K."/>
            <person name="Pfrender M.E."/>
            <person name="Gilbert D."/>
            <person name="Thomas W.K."/>
            <person name="Tucker A."/>
            <person name="Oakley T.H."/>
            <person name="Tokishita S."/>
            <person name="Aerts A."/>
            <person name="Arnold G.J."/>
            <person name="Basu M.K."/>
            <person name="Bauer D.J."/>
            <person name="Caceres C.E."/>
            <person name="Carmel L."/>
            <person name="Casola C."/>
            <person name="Choi J.H."/>
            <person name="Detter J.C."/>
            <person name="Dong Q."/>
            <person name="Dusheyko S."/>
            <person name="Eads B.D."/>
            <person name="Frohlich T."/>
            <person name="Geiler-Samerotte K.A."/>
            <person name="Gerlach D."/>
            <person name="Hatcher P."/>
            <person name="Jogdeo S."/>
            <person name="Krijgsveld J."/>
            <person name="Kriventseva E.V."/>
            <person name="Kultz D."/>
            <person name="Laforsch C."/>
            <person name="Lindquist E."/>
            <person name="Lopez J."/>
            <person name="Manak J.R."/>
            <person name="Muller J."/>
            <person name="Pangilinan J."/>
            <person name="Patwardhan R.P."/>
            <person name="Pitluck S."/>
            <person name="Pritham E.J."/>
            <person name="Rechtsteiner A."/>
            <person name="Rho M."/>
            <person name="Rogozin I.B."/>
            <person name="Sakarya O."/>
            <person name="Salamov A."/>
            <person name="Schaack S."/>
            <person name="Shapiro H."/>
            <person name="Shiga Y."/>
            <person name="Skalitzky C."/>
            <person name="Smith Z."/>
            <person name="Souvorov A."/>
            <person name="Sung W."/>
            <person name="Tang Z."/>
            <person name="Tsuchiya D."/>
            <person name="Tu H."/>
            <person name="Vos H."/>
            <person name="Wang M."/>
            <person name="Wolf Y.I."/>
            <person name="Yamagata H."/>
            <person name="Yamada T."/>
            <person name="Ye Y."/>
            <person name="Shaw J.R."/>
            <person name="Andrews J."/>
            <person name="Crease T.J."/>
            <person name="Tang H."/>
            <person name="Lucas S.M."/>
            <person name="Robertson H.M."/>
            <person name="Bork P."/>
            <person name="Koonin E.V."/>
            <person name="Zdobnov E.M."/>
            <person name="Grigoriev I.V."/>
            <person name="Lynch M."/>
            <person name="Boore J.L."/>
        </authorList>
    </citation>
    <scope>NUCLEOTIDE SEQUENCE [LARGE SCALE GENOMIC DNA]</scope>
</reference>
<evidence type="ECO:0008006" key="3">
    <source>
        <dbReference type="Google" id="ProtNLM"/>
    </source>
</evidence>
<name>E9HZQ6_DAPPU</name>
<proteinExistence type="predicted"/>
<evidence type="ECO:0000313" key="2">
    <source>
        <dbReference type="Proteomes" id="UP000000305"/>
    </source>
</evidence>
<dbReference type="OrthoDB" id="406631at2759"/>
<dbReference type="PANTHER" id="PTHR37398:SF3">
    <property type="entry name" value="GLYCOSIDE HYDROLASE FAMILY 5 DOMAIN-CONTAINING PROTEIN"/>
    <property type="match status" value="1"/>
</dbReference>
<dbReference type="eggNOG" id="ENOG502RYDR">
    <property type="taxonomic scope" value="Eukaryota"/>
</dbReference>
<gene>
    <name evidence="1" type="ORF">DAPPUDRAFT_119876</name>
</gene>
<organism evidence="1 2">
    <name type="scientific">Daphnia pulex</name>
    <name type="common">Water flea</name>
    <dbReference type="NCBI Taxonomy" id="6669"/>
    <lineage>
        <taxon>Eukaryota</taxon>
        <taxon>Metazoa</taxon>
        <taxon>Ecdysozoa</taxon>
        <taxon>Arthropoda</taxon>
        <taxon>Crustacea</taxon>
        <taxon>Branchiopoda</taxon>
        <taxon>Diplostraca</taxon>
        <taxon>Cladocera</taxon>
        <taxon>Anomopoda</taxon>
        <taxon>Daphniidae</taxon>
        <taxon>Daphnia</taxon>
    </lineage>
</organism>
<dbReference type="InParanoid" id="E9HZQ6"/>
<evidence type="ECO:0000313" key="1">
    <source>
        <dbReference type="EMBL" id="EFX62773.1"/>
    </source>
</evidence>
<dbReference type="AlphaFoldDB" id="E9HZQ6"/>
<dbReference type="PhylomeDB" id="E9HZQ6"/>
<dbReference type="OMA" id="THARDYT"/>